<name>A0A161VXS9_COLIC</name>
<feature type="chain" id="PRO_5007828768" evidence="2">
    <location>
        <begin position="22"/>
        <end position="201"/>
    </location>
</feature>
<evidence type="ECO:0000256" key="1">
    <source>
        <dbReference type="SAM" id="MobiDB-lite"/>
    </source>
</evidence>
<dbReference type="AlphaFoldDB" id="A0A161VXS9"/>
<keyword evidence="4" id="KW-1185">Reference proteome</keyword>
<feature type="signal peptide" evidence="2">
    <location>
        <begin position="1"/>
        <end position="21"/>
    </location>
</feature>
<sequence>MQFASLASIVLASLAFQQANGLPASQDNAIIKIAAVVQADHPDAYAAFLRAPKITLGGTPQKRQAVPGDGNPDPDRPPVTPENIFVLQCSDAGFLGECLSFGAPPGRCVSYGSFNKNQTFIDKYENKTTSLSTNTGGLCQFYKFTGCNNKGDDRGVSLSYNYNLAEADDEGYSGDYDNQISSCKFFYVGQFDTHWCMNLTL</sequence>
<evidence type="ECO:0000313" key="3">
    <source>
        <dbReference type="EMBL" id="KZL78325.1"/>
    </source>
</evidence>
<evidence type="ECO:0000256" key="2">
    <source>
        <dbReference type="SAM" id="SignalP"/>
    </source>
</evidence>
<dbReference type="EMBL" id="LFIW01002228">
    <property type="protein sequence ID" value="KZL78325.1"/>
    <property type="molecule type" value="Genomic_DNA"/>
</dbReference>
<accession>A0A161VXS9</accession>
<proteinExistence type="predicted"/>
<comment type="caution">
    <text evidence="3">The sequence shown here is derived from an EMBL/GenBank/DDBJ whole genome shotgun (WGS) entry which is preliminary data.</text>
</comment>
<protein>
    <submittedName>
        <fullName evidence="3">Uncharacterized protein</fullName>
    </submittedName>
</protein>
<dbReference type="Proteomes" id="UP000076584">
    <property type="component" value="Unassembled WGS sequence"/>
</dbReference>
<keyword evidence="2" id="KW-0732">Signal</keyword>
<gene>
    <name evidence="3" type="ORF">CI238_03518</name>
</gene>
<organism evidence="3 4">
    <name type="scientific">Colletotrichum incanum</name>
    <name type="common">Soybean anthracnose fungus</name>
    <dbReference type="NCBI Taxonomy" id="1573173"/>
    <lineage>
        <taxon>Eukaryota</taxon>
        <taxon>Fungi</taxon>
        <taxon>Dikarya</taxon>
        <taxon>Ascomycota</taxon>
        <taxon>Pezizomycotina</taxon>
        <taxon>Sordariomycetes</taxon>
        <taxon>Hypocreomycetidae</taxon>
        <taxon>Glomerellales</taxon>
        <taxon>Glomerellaceae</taxon>
        <taxon>Colletotrichum</taxon>
        <taxon>Colletotrichum spaethianum species complex</taxon>
    </lineage>
</organism>
<reference evidence="3 4" key="1">
    <citation type="submission" date="2015-06" db="EMBL/GenBank/DDBJ databases">
        <title>Survival trade-offs in plant roots during colonization by closely related pathogenic and mutualistic fungi.</title>
        <authorList>
            <person name="Hacquard S."/>
            <person name="Kracher B."/>
            <person name="Hiruma K."/>
            <person name="Weinman A."/>
            <person name="Muench P."/>
            <person name="Garrido Oter R."/>
            <person name="Ver Loren van Themaat E."/>
            <person name="Dallerey J.-F."/>
            <person name="Damm U."/>
            <person name="Henrissat B."/>
            <person name="Lespinet O."/>
            <person name="Thon M."/>
            <person name="Kemen E."/>
            <person name="McHardy A.C."/>
            <person name="Schulze-Lefert P."/>
            <person name="O'Connell R.J."/>
        </authorList>
    </citation>
    <scope>NUCLEOTIDE SEQUENCE [LARGE SCALE GENOMIC DNA]</scope>
    <source>
        <strain evidence="3 4">MAFF 238704</strain>
    </source>
</reference>
<feature type="region of interest" description="Disordered" evidence="1">
    <location>
        <begin position="58"/>
        <end position="80"/>
    </location>
</feature>
<evidence type="ECO:0000313" key="4">
    <source>
        <dbReference type="Proteomes" id="UP000076584"/>
    </source>
</evidence>